<evidence type="ECO:0000256" key="1">
    <source>
        <dbReference type="ARBA" id="ARBA00022999"/>
    </source>
</evidence>
<feature type="compositionally biased region" description="Pro residues" evidence="3">
    <location>
        <begin position="11"/>
        <end position="20"/>
    </location>
</feature>
<name>A0A8C4NHC9_EPTBU</name>
<dbReference type="OMA" id="ATMVQHY"/>
<dbReference type="GO" id="GO:0007169">
    <property type="term" value="P:cell surface receptor protein tyrosine kinase signaling pathway"/>
    <property type="evidence" value="ECO:0007669"/>
    <property type="project" value="TreeGrafter"/>
</dbReference>
<dbReference type="GeneTree" id="ENSGT00940000155715"/>
<dbReference type="PANTHER" id="PTHR14098:SF14">
    <property type="entry name" value="SH2 DOMAIN-CONTAINING PROTEIN"/>
    <property type="match status" value="1"/>
</dbReference>
<evidence type="ECO:0000313" key="6">
    <source>
        <dbReference type="Proteomes" id="UP000694388"/>
    </source>
</evidence>
<dbReference type="GO" id="GO:0035556">
    <property type="term" value="P:intracellular signal transduction"/>
    <property type="evidence" value="ECO:0007669"/>
    <property type="project" value="TreeGrafter"/>
</dbReference>
<feature type="compositionally biased region" description="Low complexity" evidence="3">
    <location>
        <begin position="1"/>
        <end position="10"/>
    </location>
</feature>
<reference evidence="5" key="1">
    <citation type="submission" date="2025-08" db="UniProtKB">
        <authorList>
            <consortium name="Ensembl"/>
        </authorList>
    </citation>
    <scope>IDENTIFICATION</scope>
</reference>
<dbReference type="Proteomes" id="UP000694388">
    <property type="component" value="Unplaced"/>
</dbReference>
<keyword evidence="1 2" id="KW-0727">SH2 domain</keyword>
<feature type="domain" description="SH2" evidence="4">
    <location>
        <begin position="35"/>
        <end position="123"/>
    </location>
</feature>
<dbReference type="InterPro" id="IPR051751">
    <property type="entry name" value="Immunoreceptor_sig_adapters"/>
</dbReference>
<proteinExistence type="predicted"/>
<sequence length="125" mass="14212">MSPVSTTSPVSPVPPPPPTPLRKYPSISMEICETNDGAYLLRESSRQESSQPYTLVVYQENEVYNVPVRFLEPEGKYALGMEKAGEELFDSLEEITEYFRYKPLFLIGRKQNEGKPTYLGYPAQL</sequence>
<dbReference type="InterPro" id="IPR000980">
    <property type="entry name" value="SH2"/>
</dbReference>
<dbReference type="InterPro" id="IPR036860">
    <property type="entry name" value="SH2_dom_sf"/>
</dbReference>
<evidence type="ECO:0000259" key="4">
    <source>
        <dbReference type="PROSITE" id="PS50001"/>
    </source>
</evidence>
<dbReference type="GO" id="GO:0005737">
    <property type="term" value="C:cytoplasm"/>
    <property type="evidence" value="ECO:0007669"/>
    <property type="project" value="UniProtKB-ARBA"/>
</dbReference>
<feature type="region of interest" description="Disordered" evidence="3">
    <location>
        <begin position="1"/>
        <end position="24"/>
    </location>
</feature>
<dbReference type="Gene3D" id="3.30.505.10">
    <property type="entry name" value="SH2 domain"/>
    <property type="match status" value="1"/>
</dbReference>
<dbReference type="SUPFAM" id="SSF55550">
    <property type="entry name" value="SH2 domain"/>
    <property type="match status" value="1"/>
</dbReference>
<evidence type="ECO:0000256" key="3">
    <source>
        <dbReference type="SAM" id="MobiDB-lite"/>
    </source>
</evidence>
<dbReference type="PANTHER" id="PTHR14098">
    <property type="entry name" value="SH2 DOMAIN CONTAINING PROTEIN"/>
    <property type="match status" value="1"/>
</dbReference>
<dbReference type="PROSITE" id="PS50001">
    <property type="entry name" value="SH2"/>
    <property type="match status" value="1"/>
</dbReference>
<dbReference type="Ensembl" id="ENSEBUT00000002832.1">
    <property type="protein sequence ID" value="ENSEBUP00000002477.1"/>
    <property type="gene ID" value="ENSEBUG00000001892.1"/>
</dbReference>
<protein>
    <recommendedName>
        <fullName evidence="4">SH2 domain-containing protein</fullName>
    </recommendedName>
</protein>
<reference evidence="5" key="2">
    <citation type="submission" date="2025-09" db="UniProtKB">
        <authorList>
            <consortium name="Ensembl"/>
        </authorList>
    </citation>
    <scope>IDENTIFICATION</scope>
</reference>
<dbReference type="AlphaFoldDB" id="A0A8C4NHC9"/>
<accession>A0A8C4NHC9</accession>
<keyword evidence="6" id="KW-1185">Reference proteome</keyword>
<dbReference type="FunFam" id="3.30.505.10:FF:000016">
    <property type="entry name" value="B-cell linker protein isoform 2"/>
    <property type="match status" value="1"/>
</dbReference>
<evidence type="ECO:0000256" key="2">
    <source>
        <dbReference type="PROSITE-ProRule" id="PRU00191"/>
    </source>
</evidence>
<organism evidence="5 6">
    <name type="scientific">Eptatretus burgeri</name>
    <name type="common">Inshore hagfish</name>
    <dbReference type="NCBI Taxonomy" id="7764"/>
    <lineage>
        <taxon>Eukaryota</taxon>
        <taxon>Metazoa</taxon>
        <taxon>Chordata</taxon>
        <taxon>Craniata</taxon>
        <taxon>Vertebrata</taxon>
        <taxon>Cyclostomata</taxon>
        <taxon>Myxini</taxon>
        <taxon>Myxiniformes</taxon>
        <taxon>Myxinidae</taxon>
        <taxon>Eptatretinae</taxon>
        <taxon>Eptatretus</taxon>
    </lineage>
</organism>
<evidence type="ECO:0000313" key="5">
    <source>
        <dbReference type="Ensembl" id="ENSEBUP00000002477.1"/>
    </source>
</evidence>
<dbReference type="Pfam" id="PF00017">
    <property type="entry name" value="SH2"/>
    <property type="match status" value="1"/>
</dbReference>